<organism evidence="1 2">
    <name type="scientific">Sulfitobacter sabulilitoris</name>
    <dbReference type="NCBI Taxonomy" id="2562655"/>
    <lineage>
        <taxon>Bacteria</taxon>
        <taxon>Pseudomonadati</taxon>
        <taxon>Pseudomonadota</taxon>
        <taxon>Alphaproteobacteria</taxon>
        <taxon>Rhodobacterales</taxon>
        <taxon>Roseobacteraceae</taxon>
        <taxon>Sulfitobacter</taxon>
    </lineage>
</organism>
<dbReference type="AlphaFoldDB" id="A0A5S3PFK4"/>
<dbReference type="PIRSF" id="PIRSF033328">
    <property type="entry name" value="Phest_Mll4975"/>
    <property type="match status" value="1"/>
</dbReference>
<protein>
    <submittedName>
        <fullName evidence="1">DUF1045 domain-containing protein</fullName>
    </submittedName>
</protein>
<dbReference type="Proteomes" id="UP000309550">
    <property type="component" value="Unassembled WGS sequence"/>
</dbReference>
<evidence type="ECO:0000313" key="1">
    <source>
        <dbReference type="EMBL" id="TMM52827.1"/>
    </source>
</evidence>
<accession>A0A5S3PFK4</accession>
<dbReference type="OrthoDB" id="4954742at2"/>
<keyword evidence="2" id="KW-1185">Reference proteome</keyword>
<proteinExistence type="predicted"/>
<evidence type="ECO:0000313" key="2">
    <source>
        <dbReference type="Proteomes" id="UP000309550"/>
    </source>
</evidence>
<comment type="caution">
    <text evidence="1">The sequence shown here is derived from an EMBL/GenBank/DDBJ whole genome shotgun (WGS) entry which is preliminary data.</text>
</comment>
<dbReference type="Pfam" id="PF06299">
    <property type="entry name" value="DUF1045"/>
    <property type="match status" value="1"/>
</dbReference>
<sequence length="226" mass="24750">MFTRYAVFYTPPPGGLAAFGAAWLGWDSRKGTKRPHPDVPGVDVAAITRTPRRYGLHATMKAPFSIAPGTDPGDLDAGLADLCQSIAPVRLDDGLELSDRYGFIALRPRAPCRGLAQLESSVVRELDPFRGPSSVETLAKRRRANLSPRQEDYLVRWGYPYVMEEFEFHITLTGRVKGDAAMAVRAALASRIAPLLTRPCVIDALTLMGEDESGCFHEISRHGLQG</sequence>
<name>A0A5S3PFK4_9RHOB</name>
<gene>
    <name evidence="1" type="ORF">FDT80_11260</name>
</gene>
<dbReference type="EMBL" id="VANS01000002">
    <property type="protein sequence ID" value="TMM52827.1"/>
    <property type="molecule type" value="Genomic_DNA"/>
</dbReference>
<dbReference type="RefSeq" id="WP_138662368.1">
    <property type="nucleotide sequence ID" value="NZ_VANS01000002.1"/>
</dbReference>
<dbReference type="InterPro" id="IPR009389">
    <property type="entry name" value="DUF1045"/>
</dbReference>
<reference evidence="1 2" key="1">
    <citation type="submission" date="2019-05" db="EMBL/GenBank/DDBJ databases">
        <title>Sulfitobacter sabulilitoris sp. nov., isolated from a marine sand.</title>
        <authorList>
            <person name="Yoon J.-H."/>
        </authorList>
    </citation>
    <scope>NUCLEOTIDE SEQUENCE [LARGE SCALE GENOMIC DNA]</scope>
    <source>
        <strain evidence="1 2">HSMS-29</strain>
    </source>
</reference>